<dbReference type="Proteomes" id="UP000249061">
    <property type="component" value="Unassembled WGS sequence"/>
</dbReference>
<evidence type="ECO:0000313" key="13">
    <source>
        <dbReference type="EMBL" id="PZR13292.1"/>
    </source>
</evidence>
<evidence type="ECO:0000256" key="2">
    <source>
        <dbReference type="ARBA" id="ARBA00004571"/>
    </source>
</evidence>
<dbReference type="PANTHER" id="PTHR30069">
    <property type="entry name" value="TONB-DEPENDENT OUTER MEMBRANE RECEPTOR"/>
    <property type="match status" value="1"/>
</dbReference>
<dbReference type="Gene3D" id="3.30.1150.10">
    <property type="match status" value="1"/>
</dbReference>
<protein>
    <recommendedName>
        <fullName evidence="15">TonB-dependent receptor</fullName>
    </recommendedName>
</protein>
<evidence type="ECO:0000256" key="10">
    <source>
        <dbReference type="SAM" id="SignalP"/>
    </source>
</evidence>
<dbReference type="Pfam" id="PF03544">
    <property type="entry name" value="TonB_C"/>
    <property type="match status" value="1"/>
</dbReference>
<evidence type="ECO:0000256" key="8">
    <source>
        <dbReference type="ARBA" id="ARBA00023136"/>
    </source>
</evidence>
<dbReference type="Gene3D" id="2.170.130.10">
    <property type="entry name" value="TonB-dependent receptor, plug domain"/>
    <property type="match status" value="1"/>
</dbReference>
<dbReference type="InterPro" id="IPR039426">
    <property type="entry name" value="TonB-dep_rcpt-like"/>
</dbReference>
<dbReference type="InterPro" id="IPR037682">
    <property type="entry name" value="TonB_C"/>
</dbReference>
<dbReference type="Gene3D" id="2.40.170.20">
    <property type="entry name" value="TonB-dependent receptor, beta-barrel domain"/>
    <property type="match status" value="1"/>
</dbReference>
<evidence type="ECO:0000256" key="5">
    <source>
        <dbReference type="ARBA" id="ARBA00022692"/>
    </source>
</evidence>
<evidence type="ECO:0000259" key="11">
    <source>
        <dbReference type="Pfam" id="PF03544"/>
    </source>
</evidence>
<keyword evidence="3" id="KW-0813">Transport</keyword>
<dbReference type="SUPFAM" id="SSF56935">
    <property type="entry name" value="Porins"/>
    <property type="match status" value="1"/>
</dbReference>
<dbReference type="AlphaFoldDB" id="A0A2W5TEV4"/>
<feature type="domain" description="TonB-dependent receptor plug" evidence="12">
    <location>
        <begin position="173"/>
        <end position="271"/>
    </location>
</feature>
<proteinExistence type="predicted"/>
<evidence type="ECO:0000313" key="14">
    <source>
        <dbReference type="Proteomes" id="UP000249061"/>
    </source>
</evidence>
<evidence type="ECO:0000256" key="6">
    <source>
        <dbReference type="ARBA" id="ARBA00022729"/>
    </source>
</evidence>
<sequence>MKSSLAVALAMALCALPAMAGEDVAPPTVLTKVEATLPVDAAPPEQDHVLLEFTVGIDGKPGDIRVIESAGKAWDQASVDALAKWAFNPATHEGTPVAVRTRLSFNMPAALLQPPDAGLEQEAVVVDAGTGVPAITLENVDAGHPRHELSTIVTGRSQPRSRGASDFNIEVGQLAVVPRKSAAEFLKLAPGILLTNEGGEGHPERIFLRGFDAREGQDLELSVDGVPINDSGNLHGNGYADLGFLIPELVSNLRVLEGPLDPRQGNYAVAGSADYQLGLEDRGITIKGGYGSFDTMRLVALWGPPGQSTRTFGGVQLFRTAGFGQNRSAQNAKVMAQYEGSLSDSTSFRVGAYGYGTMFRSAGVLREDDFASGRVGFYDSYDTRQGGDALRAQVHFDLHGHNGDFSHDQTAFFIFRSTRIMENFTGFVSDPQLAQQTPHGQRGDLLDRDSTNFTAGARGAARWRATVFQRRQELEVGYFARFDAVTGMQTRLLAGSNTPYLRDYDLDSKLFDVGLYADANLSPVWWLTLRGGVRGEVLTYNVQDNCAQREVRRPSLTNPPGDESCLSQRDLGLYRDPTERHSTAGAALMPRGTLLVGPFAGVTFSGALGTGIRSIDPQFISQNLETPFASIFAWEGGASFQHRFENGLDASARAVVFGTRVDKDLIFNAQEGRGTIGGSTSRLGGLVAARARYDFFDLAGNMTWVESKFDDTGLLVPYVPDFVARLDAGVFHALPYLRPLDSPIKGRAGLGITYVGRRALPFGQRSDTIFVIDASAELAWKVVSVGFSVTNLLNNQYRQVELNYASDFQTSGSLPSLVPARHFAAGAPRAFMLTVGLHFGGES</sequence>
<accession>A0A2W5TEV4</accession>
<evidence type="ECO:0000256" key="9">
    <source>
        <dbReference type="ARBA" id="ARBA00023237"/>
    </source>
</evidence>
<comment type="caution">
    <text evidence="13">The sequence shown here is derived from an EMBL/GenBank/DDBJ whole genome shotgun (WGS) entry which is preliminary data.</text>
</comment>
<keyword evidence="5" id="KW-0812">Transmembrane</keyword>
<evidence type="ECO:0000259" key="12">
    <source>
        <dbReference type="Pfam" id="PF07715"/>
    </source>
</evidence>
<dbReference type="GO" id="GO:0044718">
    <property type="term" value="P:siderophore transmembrane transport"/>
    <property type="evidence" value="ECO:0007669"/>
    <property type="project" value="TreeGrafter"/>
</dbReference>
<dbReference type="GO" id="GO:0009279">
    <property type="term" value="C:cell outer membrane"/>
    <property type="evidence" value="ECO:0007669"/>
    <property type="project" value="UniProtKB-SubCell"/>
</dbReference>
<dbReference type="Pfam" id="PF07715">
    <property type="entry name" value="Plug"/>
    <property type="match status" value="1"/>
</dbReference>
<feature type="signal peptide" evidence="10">
    <location>
        <begin position="1"/>
        <end position="20"/>
    </location>
</feature>
<organism evidence="13 14">
    <name type="scientific">Archangium gephyra</name>
    <dbReference type="NCBI Taxonomy" id="48"/>
    <lineage>
        <taxon>Bacteria</taxon>
        <taxon>Pseudomonadati</taxon>
        <taxon>Myxococcota</taxon>
        <taxon>Myxococcia</taxon>
        <taxon>Myxococcales</taxon>
        <taxon>Cystobacterineae</taxon>
        <taxon>Archangiaceae</taxon>
        <taxon>Archangium</taxon>
    </lineage>
</organism>
<evidence type="ECO:0000256" key="4">
    <source>
        <dbReference type="ARBA" id="ARBA00022452"/>
    </source>
</evidence>
<keyword evidence="7" id="KW-1133">Transmembrane helix</keyword>
<name>A0A2W5TEV4_9BACT</name>
<dbReference type="InterPro" id="IPR012910">
    <property type="entry name" value="Plug_dom"/>
</dbReference>
<dbReference type="InterPro" id="IPR036942">
    <property type="entry name" value="Beta-barrel_TonB_sf"/>
</dbReference>
<keyword evidence="4" id="KW-1134">Transmembrane beta strand</keyword>
<evidence type="ECO:0008006" key="15">
    <source>
        <dbReference type="Google" id="ProtNLM"/>
    </source>
</evidence>
<gene>
    <name evidence="13" type="ORF">DI536_13485</name>
</gene>
<feature type="domain" description="TonB C-terminal" evidence="11">
    <location>
        <begin position="45"/>
        <end position="106"/>
    </location>
</feature>
<dbReference type="InterPro" id="IPR037066">
    <property type="entry name" value="Plug_dom_sf"/>
</dbReference>
<evidence type="ECO:0000256" key="3">
    <source>
        <dbReference type="ARBA" id="ARBA00022448"/>
    </source>
</evidence>
<dbReference type="EMBL" id="QFQP01000010">
    <property type="protein sequence ID" value="PZR13292.1"/>
    <property type="molecule type" value="Genomic_DNA"/>
</dbReference>
<keyword evidence="6 10" id="KW-0732">Signal</keyword>
<dbReference type="NCBIfam" id="TIGR01352">
    <property type="entry name" value="tonB_Cterm"/>
    <property type="match status" value="1"/>
</dbReference>
<dbReference type="GO" id="GO:0015344">
    <property type="term" value="F:siderophore uptake transmembrane transporter activity"/>
    <property type="evidence" value="ECO:0007669"/>
    <property type="project" value="TreeGrafter"/>
</dbReference>
<dbReference type="InterPro" id="IPR006260">
    <property type="entry name" value="TonB/TolA_C"/>
</dbReference>
<keyword evidence="8" id="KW-0472">Membrane</keyword>
<dbReference type="SUPFAM" id="SSF74653">
    <property type="entry name" value="TolA/TonB C-terminal domain"/>
    <property type="match status" value="1"/>
</dbReference>
<evidence type="ECO:0000256" key="7">
    <source>
        <dbReference type="ARBA" id="ARBA00022989"/>
    </source>
</evidence>
<evidence type="ECO:0000256" key="1">
    <source>
        <dbReference type="ARBA" id="ARBA00004167"/>
    </source>
</evidence>
<keyword evidence="9" id="KW-0998">Cell outer membrane</keyword>
<reference evidence="13 14" key="1">
    <citation type="submission" date="2017-08" db="EMBL/GenBank/DDBJ databases">
        <title>Infants hospitalized years apart are colonized by the same room-sourced microbial strains.</title>
        <authorList>
            <person name="Brooks B."/>
            <person name="Olm M.R."/>
            <person name="Firek B.A."/>
            <person name="Baker R."/>
            <person name="Thomas B.C."/>
            <person name="Morowitz M.J."/>
            <person name="Banfield J.F."/>
        </authorList>
    </citation>
    <scope>NUCLEOTIDE SEQUENCE [LARGE SCALE GENOMIC DNA]</scope>
    <source>
        <strain evidence="13">S2_003_000_R2_14</strain>
    </source>
</reference>
<dbReference type="PANTHER" id="PTHR30069:SF29">
    <property type="entry name" value="HEMOGLOBIN AND HEMOGLOBIN-HAPTOGLOBIN-BINDING PROTEIN 1-RELATED"/>
    <property type="match status" value="1"/>
</dbReference>
<comment type="subcellular location">
    <subcellularLocation>
        <location evidence="2">Cell outer membrane</location>
        <topology evidence="2">Multi-pass membrane protein</topology>
    </subcellularLocation>
    <subcellularLocation>
        <location evidence="1">Membrane</location>
        <topology evidence="1">Single-pass membrane protein</topology>
    </subcellularLocation>
</comment>
<feature type="chain" id="PRO_5016043969" description="TonB-dependent receptor" evidence="10">
    <location>
        <begin position="21"/>
        <end position="843"/>
    </location>
</feature>